<organism evidence="2 3">
    <name type="scientific">Paraclostridium bifermentans</name>
    <name type="common">Clostridium bifermentans</name>
    <dbReference type="NCBI Taxonomy" id="1490"/>
    <lineage>
        <taxon>Bacteria</taxon>
        <taxon>Bacillati</taxon>
        <taxon>Bacillota</taxon>
        <taxon>Clostridia</taxon>
        <taxon>Peptostreptococcales</taxon>
        <taxon>Peptostreptococcaceae</taxon>
        <taxon>Paraclostridium</taxon>
    </lineage>
</organism>
<sequence length="309" mass="34658">MGKFKNALFLVEGDLRMKYVVFDIGGTNIKYSLMNKDGEMLDSNLVPTPHQGEGKTLELLVDIIKNYQLENEIDGVAMSVPGGIDDDGYIHFMGSVFDLQDMYLNKYIKKHTGLECVYDNDVNCVAMAEKYKGNAMDNKNFVCITIGTGIGGGVFINNQLYRGHRGMAGEFGINILEHRKSKLQSLSYKTFSRVGSTYNLIDRVNKLKKLNLDGKKVFELAESGDLEVQKEIEEFYFSLAVGIYNIAYSFAPEKILIGGGVSVRSDLIENVKRNLELLNPEVIDMVDIDVCKFQNDSGKIGALYKYLNR</sequence>
<evidence type="ECO:0000313" key="2">
    <source>
        <dbReference type="EMBL" id="QEZ68623.1"/>
    </source>
</evidence>
<gene>
    <name evidence="2" type="ORF">D4A35_06585</name>
</gene>
<dbReference type="Pfam" id="PF00480">
    <property type="entry name" value="ROK"/>
    <property type="match status" value="1"/>
</dbReference>
<name>A0A5P3XEG0_PARBF</name>
<evidence type="ECO:0000313" key="3">
    <source>
        <dbReference type="Proteomes" id="UP000326961"/>
    </source>
</evidence>
<dbReference type="PANTHER" id="PTHR18964:SF165">
    <property type="entry name" value="BETA-GLUCOSIDE KINASE"/>
    <property type="match status" value="1"/>
</dbReference>
<dbReference type="Proteomes" id="UP000326961">
    <property type="component" value="Chromosome"/>
</dbReference>
<dbReference type="Gene3D" id="3.30.420.40">
    <property type="match status" value="2"/>
</dbReference>
<accession>A0A5P3XEG0</accession>
<reference evidence="2 3" key="1">
    <citation type="submission" date="2018-09" db="EMBL/GenBank/DDBJ databases">
        <title>A clostridial neurotoxin that targets Anopheles mosquitoes.</title>
        <authorList>
            <person name="Contreras E."/>
            <person name="Masuyer G."/>
            <person name="Qureshi N."/>
            <person name="Chawla S."/>
            <person name="Lim H.L."/>
            <person name="Chen J."/>
            <person name="Stenmark P."/>
            <person name="Gill S."/>
        </authorList>
    </citation>
    <scope>NUCLEOTIDE SEQUENCE [LARGE SCALE GENOMIC DNA]</scope>
    <source>
        <strain evidence="2 3">Cbm</strain>
    </source>
</reference>
<evidence type="ECO:0000256" key="1">
    <source>
        <dbReference type="ARBA" id="ARBA00006479"/>
    </source>
</evidence>
<dbReference type="InterPro" id="IPR043129">
    <property type="entry name" value="ATPase_NBD"/>
</dbReference>
<dbReference type="EMBL" id="CP032452">
    <property type="protein sequence ID" value="QEZ68623.1"/>
    <property type="molecule type" value="Genomic_DNA"/>
</dbReference>
<protein>
    <submittedName>
        <fullName evidence="2">ROK family protein</fullName>
    </submittedName>
</protein>
<dbReference type="AlphaFoldDB" id="A0A5P3XEG0"/>
<dbReference type="InterPro" id="IPR000600">
    <property type="entry name" value="ROK"/>
</dbReference>
<dbReference type="PANTHER" id="PTHR18964">
    <property type="entry name" value="ROK (REPRESSOR, ORF, KINASE) FAMILY"/>
    <property type="match status" value="1"/>
</dbReference>
<comment type="similarity">
    <text evidence="1">Belongs to the ROK (NagC/XylR) family.</text>
</comment>
<proteinExistence type="inferred from homology"/>
<dbReference type="SUPFAM" id="SSF53067">
    <property type="entry name" value="Actin-like ATPase domain"/>
    <property type="match status" value="1"/>
</dbReference>